<dbReference type="VEuPathDB" id="TriTrypDB:TRSC58_05582"/>
<evidence type="ECO:0000313" key="3">
    <source>
        <dbReference type="EMBL" id="ESL06741.1"/>
    </source>
</evidence>
<name>A0A061IXZ2_TRYRA</name>
<dbReference type="EMBL" id="AUPL01005582">
    <property type="protein sequence ID" value="ESL06741.1"/>
    <property type="molecule type" value="Genomic_DNA"/>
</dbReference>
<feature type="region of interest" description="Disordered" evidence="1">
    <location>
        <begin position="658"/>
        <end position="689"/>
    </location>
</feature>
<feature type="compositionally biased region" description="Pro residues" evidence="1">
    <location>
        <begin position="679"/>
        <end position="689"/>
    </location>
</feature>
<gene>
    <name evidence="3" type="ORF">TRSC58_05582</name>
</gene>
<organism evidence="3 4">
    <name type="scientific">Trypanosoma rangeli SC58</name>
    <dbReference type="NCBI Taxonomy" id="429131"/>
    <lineage>
        <taxon>Eukaryota</taxon>
        <taxon>Discoba</taxon>
        <taxon>Euglenozoa</taxon>
        <taxon>Kinetoplastea</taxon>
        <taxon>Metakinetoplastina</taxon>
        <taxon>Trypanosomatida</taxon>
        <taxon>Trypanosomatidae</taxon>
        <taxon>Trypanosoma</taxon>
        <taxon>Herpetosoma</taxon>
    </lineage>
</organism>
<sequence>MGLYFLLFLDLFSCCYFVFVFVFVFVFLLAGSAVKSVWRGPMRPNSAHLGRLFRPSGIGSNHRFPPHLQQVAYLLPVVAGSSCRVEDARRLFVRCCCFDQQRFEGMDKGHGEASTDAGAVFDESVISLQRLGLVSLTHDEPNAGGEAKLRRLCRDPVINVLLHSLNVTSSQSSAKEKDTLFQLLHGVVVPLIISGLAAPSASSPSRRGPCLVEEISADSCFSLLQQPRGTCTSMNETTCRFMTDLVGEALLFGVCEQVLFPCGGGLFRLHREMMQQPSPCLLTLQWWWWQRIDASLRHAMKPRAASEIMPLEAQIVAAQEQVQYWIKKRDAFLPRFLLRVPMDDTMALVADAVRCWLPCSSVQGQQALSLPMWRLQLSDEAKTRMALETLQSIQSLLVLRPAGISLSELSELVSWSTVSGLLQKKSLLKTLRSFPSHFVVHSVQGMAVAQLQLCSSAKSAINAADVTAWVLGSRNDSITTAAMFLQEVDLVIRAVVFLRKRQLLARRVTYGDLREVLIPAKDSDDGEALLDVLRRYDVVAGFDAAEIVSWSSVQQRSVCLSSRESAALKAIETARKGEDKHYQLCAEAIKLFLFRCNEEATAAGIPGAVMPIAHLQRWLQSERLPLTQADLFKVLRECSPPFAVDEMAQCIRLRSGEMTGSDPADVSPLPEAPKTPTLSSPPPPPPPLAPSMAYGQKLTFDSQLVRVLSGQQPEALLRFAGTTIHAVFVLLLPLVCVPSGMRLQTLLRRVRWGSVAATLGVLPSFLEAFEGLFFDLFVDRSAHVEDIVVAAFRGHVGPWLLYARLISRLFPSDVDIPLQVVAEGLSWGVWFAPRFGDLPTLLRCVGRSCRDGYLLAKKQIVAAPPVRDDAVLWELLVNVRKQEDDQQQQHNGVPEAQQYVFLNSTGFCRYMRGTNETDNNSCGSWMQLAEAAVRRFPLFFQWYSASTDSTPVLRIALKCASAPTGLVALVEEYVCPLLRQRPNHGISIAELDDRLGWSRGNFDTHPTGVAALGVAVSSASLYGVLQRYVEVEHSPRLLLLRDATQVTAHDAVMVRPDTAMYRSPEDMLLEINGLEYIASESGTLRPSNRPISLFELLAEEQELQGGEMLSTPPRTEEWCVSLLCDGNTAAEWERELANGSGDVLVWCDR</sequence>
<keyword evidence="2" id="KW-0472">Membrane</keyword>
<accession>A0A061IXZ2</accession>
<comment type="caution">
    <text evidence="3">The sequence shown here is derived from an EMBL/GenBank/DDBJ whole genome shotgun (WGS) entry which is preliminary data.</text>
</comment>
<dbReference type="OrthoDB" id="248990at2759"/>
<evidence type="ECO:0000256" key="1">
    <source>
        <dbReference type="SAM" id="MobiDB-lite"/>
    </source>
</evidence>
<reference evidence="3 4" key="1">
    <citation type="submission" date="2013-07" db="EMBL/GenBank/DDBJ databases">
        <authorList>
            <person name="Stoco P.H."/>
            <person name="Wagner G."/>
            <person name="Gerber A."/>
            <person name="Zaha A."/>
            <person name="Thompson C."/>
            <person name="Bartholomeu D.C."/>
            <person name="Luckemeyer D.D."/>
            <person name="Bahia D."/>
            <person name="Loreto E."/>
            <person name="Prestes E.B."/>
            <person name="Lima F.M."/>
            <person name="Rodrigues-Luiz G."/>
            <person name="Vallejo G.A."/>
            <person name="Filho J.F."/>
            <person name="Monteiro K.M."/>
            <person name="Tyler K.M."/>
            <person name="de Almeida L.G."/>
            <person name="Ortiz M.F."/>
            <person name="Siervo M.A."/>
            <person name="de Moraes M.H."/>
            <person name="Cunha O.L."/>
            <person name="Mendonca-Neto R."/>
            <person name="Silva R."/>
            <person name="Teixeira S.M."/>
            <person name="Murta S.M."/>
            <person name="Sincero T.C."/>
            <person name="Mendes T.A."/>
            <person name="Urmenyi T.P."/>
            <person name="Silva V.G."/>
            <person name="da Rocha W.D."/>
            <person name="Andersson B."/>
            <person name="Romanha A.J."/>
            <person name="Steindel M."/>
            <person name="de Vasconcelos A.T."/>
            <person name="Grisard E.C."/>
        </authorList>
    </citation>
    <scope>NUCLEOTIDE SEQUENCE [LARGE SCALE GENOMIC DNA]</scope>
    <source>
        <strain evidence="3 4">SC58</strain>
    </source>
</reference>
<protein>
    <submittedName>
        <fullName evidence="3">Uncharacterized protein</fullName>
    </submittedName>
</protein>
<evidence type="ECO:0000313" key="4">
    <source>
        <dbReference type="Proteomes" id="UP000031737"/>
    </source>
</evidence>
<dbReference type="Proteomes" id="UP000031737">
    <property type="component" value="Unassembled WGS sequence"/>
</dbReference>
<evidence type="ECO:0000256" key="2">
    <source>
        <dbReference type="SAM" id="Phobius"/>
    </source>
</evidence>
<proteinExistence type="predicted"/>
<feature type="transmembrane region" description="Helical" evidence="2">
    <location>
        <begin position="6"/>
        <end position="34"/>
    </location>
</feature>
<dbReference type="CDD" id="cd23671">
    <property type="entry name" value="MPSS3"/>
    <property type="match status" value="1"/>
</dbReference>
<dbReference type="AlphaFoldDB" id="A0A061IXZ2"/>
<keyword evidence="4" id="KW-1185">Reference proteome</keyword>
<keyword evidence="2" id="KW-1133">Transmembrane helix</keyword>
<keyword evidence="2" id="KW-0812">Transmembrane</keyword>